<organism evidence="8 9">
    <name type="scientific">Candidatus Fimimonas merdipullorum</name>
    <dbReference type="NCBI Taxonomy" id="2840822"/>
    <lineage>
        <taxon>Bacteria</taxon>
        <taxon>Pseudomonadati</taxon>
        <taxon>Myxococcota</taxon>
        <taxon>Myxococcia</taxon>
        <taxon>Myxococcales</taxon>
        <taxon>Cystobacterineae</taxon>
        <taxon>Myxococcaceae</taxon>
        <taxon>Myxococcaceae incertae sedis</taxon>
        <taxon>Candidatus Fimimonas</taxon>
    </lineage>
</organism>
<reference evidence="8" key="1">
    <citation type="submission" date="2020-10" db="EMBL/GenBank/DDBJ databases">
        <authorList>
            <person name="Gilroy R."/>
        </authorList>
    </citation>
    <scope>NUCLEOTIDE SEQUENCE</scope>
    <source>
        <strain evidence="8">ChiHjej12B11-7776</strain>
    </source>
</reference>
<keyword evidence="4 6" id="KW-1133">Transmembrane helix</keyword>
<feature type="transmembrane region" description="Helical" evidence="6">
    <location>
        <begin position="485"/>
        <end position="506"/>
    </location>
</feature>
<evidence type="ECO:0000313" key="8">
    <source>
        <dbReference type="EMBL" id="HIU90487.1"/>
    </source>
</evidence>
<feature type="transmembrane region" description="Helical" evidence="6">
    <location>
        <begin position="574"/>
        <end position="598"/>
    </location>
</feature>
<keyword evidence="2" id="KW-1003">Cell membrane</keyword>
<keyword evidence="5 6" id="KW-0472">Membrane</keyword>
<keyword evidence="3 6" id="KW-0812">Transmembrane</keyword>
<sequence length="648" mass="71465">MKTSIKSISRMFKKHKTRFLSLFLIILVCVGFISGFGMASDEIDNSLTDYYQAQNISDYIIKSTSQEGFSDEDVEKIRQLFPDATVETGASLDVSVGEKRSLRLQFVQTDSQVNKPYMPAGNGKLEGNNAWAEMSDEVIEGYSLGEKVTLDFKEILVAVSEQNGTTPDDQTLAMLDMLQPTEVTVTGIVQSPLHFVTTGDPSYNNTDVTEMPDTADAVEDMDLLQNVLYLSVDVIPTYKDVIPALPDSMNKPLIGTTDIYVALADRDSFNALSDSYQAMTEKDAEKIKSTLNCEVITLFENYSIKSLAAYSEKLLKLGYVVMAAFLLVSALVAFSTMTRLLEEERSQIACMLTLGYSSIQIIFKYMLFAFTATLAGSAGAHFVGTGICVLVYNVFGSNFVMPPMSPVIMPTFYFIAAIAIVGGTLFVTNVSGLKMTRSHPADLLRPKAPKPGKKVILEKIPFIWKRLSFKYKSTTRNVLRYASRFLMTVVSIAFSTGLVLAGLALLDMSLFRFSNSQAIVGISVVIIVFAGLLTAVVIYTLTNISVSERNREIATLMVLGYRDNEVTGYIFREVYINTTVGVIFGYPVGAVLIKLLYTAMGSGTVSDVSWFMWLAALPVAYLFTFLVTIALRPRILKIDMNDSLKAIE</sequence>
<feature type="transmembrane region" description="Helical" evidence="6">
    <location>
        <begin position="317"/>
        <end position="341"/>
    </location>
</feature>
<evidence type="ECO:0000256" key="5">
    <source>
        <dbReference type="ARBA" id="ARBA00023136"/>
    </source>
</evidence>
<dbReference type="Pfam" id="PF02687">
    <property type="entry name" value="FtsX"/>
    <property type="match status" value="2"/>
</dbReference>
<evidence type="ECO:0000259" key="7">
    <source>
        <dbReference type="Pfam" id="PF02687"/>
    </source>
</evidence>
<feature type="transmembrane region" description="Helical" evidence="6">
    <location>
        <begin position="407"/>
        <end position="427"/>
    </location>
</feature>
<evidence type="ECO:0000313" key="9">
    <source>
        <dbReference type="Proteomes" id="UP000886852"/>
    </source>
</evidence>
<feature type="domain" description="ABC3 transporter permease C-terminal" evidence="7">
    <location>
        <begin position="320"/>
        <end position="421"/>
    </location>
</feature>
<dbReference type="InterPro" id="IPR003838">
    <property type="entry name" value="ABC3_permease_C"/>
</dbReference>
<proteinExistence type="predicted"/>
<dbReference type="InterPro" id="IPR038766">
    <property type="entry name" value="Membrane_comp_ABC_pdt"/>
</dbReference>
<evidence type="ECO:0000256" key="6">
    <source>
        <dbReference type="SAM" id="Phobius"/>
    </source>
</evidence>
<feature type="transmembrane region" description="Helical" evidence="6">
    <location>
        <begin position="610"/>
        <end position="631"/>
    </location>
</feature>
<dbReference type="EMBL" id="DVOC01000013">
    <property type="protein sequence ID" value="HIU90487.1"/>
    <property type="molecule type" value="Genomic_DNA"/>
</dbReference>
<evidence type="ECO:0000256" key="4">
    <source>
        <dbReference type="ARBA" id="ARBA00022989"/>
    </source>
</evidence>
<comment type="caution">
    <text evidence="8">The sequence shown here is derived from an EMBL/GenBank/DDBJ whole genome shotgun (WGS) entry which is preliminary data.</text>
</comment>
<comment type="subcellular location">
    <subcellularLocation>
        <location evidence="1">Cell membrane</location>
        <topology evidence="1">Multi-pass membrane protein</topology>
    </subcellularLocation>
</comment>
<feature type="domain" description="ABC3 transporter permease C-terminal" evidence="7">
    <location>
        <begin position="525"/>
        <end position="639"/>
    </location>
</feature>
<gene>
    <name evidence="8" type="ORF">IAC72_00535</name>
</gene>
<feature type="transmembrane region" description="Helical" evidence="6">
    <location>
        <begin position="362"/>
        <end position="395"/>
    </location>
</feature>
<evidence type="ECO:0000256" key="2">
    <source>
        <dbReference type="ARBA" id="ARBA00022475"/>
    </source>
</evidence>
<evidence type="ECO:0000256" key="3">
    <source>
        <dbReference type="ARBA" id="ARBA00022692"/>
    </source>
</evidence>
<feature type="transmembrane region" description="Helical" evidence="6">
    <location>
        <begin position="518"/>
        <end position="541"/>
    </location>
</feature>
<dbReference type="AlphaFoldDB" id="A0A9D1MWL7"/>
<evidence type="ECO:0000256" key="1">
    <source>
        <dbReference type="ARBA" id="ARBA00004651"/>
    </source>
</evidence>
<dbReference type="Proteomes" id="UP000886852">
    <property type="component" value="Unassembled WGS sequence"/>
</dbReference>
<accession>A0A9D1MWL7</accession>
<dbReference type="GO" id="GO:0005886">
    <property type="term" value="C:plasma membrane"/>
    <property type="evidence" value="ECO:0007669"/>
    <property type="project" value="UniProtKB-SubCell"/>
</dbReference>
<dbReference type="PANTHER" id="PTHR30287:SF1">
    <property type="entry name" value="INNER MEMBRANE PROTEIN"/>
    <property type="match status" value="1"/>
</dbReference>
<protein>
    <submittedName>
        <fullName evidence="8">ABC transporter permease</fullName>
    </submittedName>
</protein>
<reference evidence="8" key="2">
    <citation type="journal article" date="2021" name="PeerJ">
        <title>Extensive microbial diversity within the chicken gut microbiome revealed by metagenomics and culture.</title>
        <authorList>
            <person name="Gilroy R."/>
            <person name="Ravi A."/>
            <person name="Getino M."/>
            <person name="Pursley I."/>
            <person name="Horton D.L."/>
            <person name="Alikhan N.F."/>
            <person name="Baker D."/>
            <person name="Gharbi K."/>
            <person name="Hall N."/>
            <person name="Watson M."/>
            <person name="Adriaenssens E.M."/>
            <person name="Foster-Nyarko E."/>
            <person name="Jarju S."/>
            <person name="Secka A."/>
            <person name="Antonio M."/>
            <person name="Oren A."/>
            <person name="Chaudhuri R.R."/>
            <person name="La Ragione R."/>
            <person name="Hildebrand F."/>
            <person name="Pallen M.J."/>
        </authorList>
    </citation>
    <scope>NUCLEOTIDE SEQUENCE</scope>
    <source>
        <strain evidence="8">ChiHjej12B11-7776</strain>
    </source>
</reference>
<name>A0A9D1MWL7_9BACT</name>
<dbReference type="PANTHER" id="PTHR30287">
    <property type="entry name" value="MEMBRANE COMPONENT OF PREDICTED ABC SUPERFAMILY METABOLITE UPTAKE TRANSPORTER"/>
    <property type="match status" value="1"/>
</dbReference>